<evidence type="ECO:0000313" key="3">
    <source>
        <dbReference type="Proteomes" id="UP000813461"/>
    </source>
</evidence>
<evidence type="ECO:0000256" key="1">
    <source>
        <dbReference type="SAM" id="MobiDB-lite"/>
    </source>
</evidence>
<proteinExistence type="predicted"/>
<dbReference type="AlphaFoldDB" id="A0A8K0R0Y3"/>
<comment type="caution">
    <text evidence="2">The sequence shown here is derived from an EMBL/GenBank/DDBJ whole genome shotgun (WGS) entry which is preliminary data.</text>
</comment>
<reference evidence="2" key="1">
    <citation type="journal article" date="2021" name="Nat. Commun.">
        <title>Genetic determinants of endophytism in the Arabidopsis root mycobiome.</title>
        <authorList>
            <person name="Mesny F."/>
            <person name="Miyauchi S."/>
            <person name="Thiergart T."/>
            <person name="Pickel B."/>
            <person name="Atanasova L."/>
            <person name="Karlsson M."/>
            <person name="Huettel B."/>
            <person name="Barry K.W."/>
            <person name="Haridas S."/>
            <person name="Chen C."/>
            <person name="Bauer D."/>
            <person name="Andreopoulos W."/>
            <person name="Pangilinan J."/>
            <person name="LaButti K."/>
            <person name="Riley R."/>
            <person name="Lipzen A."/>
            <person name="Clum A."/>
            <person name="Drula E."/>
            <person name="Henrissat B."/>
            <person name="Kohler A."/>
            <person name="Grigoriev I.V."/>
            <person name="Martin F.M."/>
            <person name="Hacquard S."/>
        </authorList>
    </citation>
    <scope>NUCLEOTIDE SEQUENCE</scope>
    <source>
        <strain evidence="2">MPI-SDFR-AT-0120</strain>
    </source>
</reference>
<accession>A0A8K0R0Y3</accession>
<gene>
    <name evidence="2" type="ORF">FB567DRAFT_551610</name>
</gene>
<dbReference type="OrthoDB" id="9991317at2759"/>
<organism evidence="2 3">
    <name type="scientific">Paraphoma chrysanthemicola</name>
    <dbReference type="NCBI Taxonomy" id="798071"/>
    <lineage>
        <taxon>Eukaryota</taxon>
        <taxon>Fungi</taxon>
        <taxon>Dikarya</taxon>
        <taxon>Ascomycota</taxon>
        <taxon>Pezizomycotina</taxon>
        <taxon>Dothideomycetes</taxon>
        <taxon>Pleosporomycetidae</taxon>
        <taxon>Pleosporales</taxon>
        <taxon>Pleosporineae</taxon>
        <taxon>Phaeosphaeriaceae</taxon>
        <taxon>Paraphoma</taxon>
    </lineage>
</organism>
<dbReference type="Proteomes" id="UP000813461">
    <property type="component" value="Unassembled WGS sequence"/>
</dbReference>
<protein>
    <submittedName>
        <fullName evidence="2">Uncharacterized protein</fullName>
    </submittedName>
</protein>
<dbReference type="EMBL" id="JAGMVJ010000015">
    <property type="protein sequence ID" value="KAH7080815.1"/>
    <property type="molecule type" value="Genomic_DNA"/>
</dbReference>
<sequence>MPTLTAGSSKLDKRLTSIALPRSAGHIVESSSGDDPYYARHPANLGNLASPRYQRTGLIDDLNFAIDALDNASILPDHHLINDVAFPHASVGTDHNEGGQWAVAFAALGSSYGDRFVKTEEQHLDEALLYFSQAVACKDSPPAKRAESFRHAINILAGLGRWEEACGILETLMDPPQHVIPRQLKNSDKQHQLSAFSSLTCFAAAFSLQAGKDAFHALQLLEAGWALTGASTSELRSDISELEDLHPDIADGFEKLREQLDSLHKPTGPPSKELAFGMQTQGTRLGEADEELRNLILGIRDYAGFERVLFRPSRRENWNGGRSRTFARTESGHTIAAA</sequence>
<feature type="region of interest" description="Disordered" evidence="1">
    <location>
        <begin position="317"/>
        <end position="338"/>
    </location>
</feature>
<name>A0A8K0R0Y3_9PLEO</name>
<evidence type="ECO:0000313" key="2">
    <source>
        <dbReference type="EMBL" id="KAH7080815.1"/>
    </source>
</evidence>
<keyword evidence="3" id="KW-1185">Reference proteome</keyword>